<comment type="similarity">
    <text evidence="2">Belongs to the DtxR/MntR family.</text>
</comment>
<organism evidence="15 16">
    <name type="scientific">Nonlabens agnitus</name>
    <dbReference type="NCBI Taxonomy" id="870484"/>
    <lineage>
        <taxon>Bacteria</taxon>
        <taxon>Pseudomonadati</taxon>
        <taxon>Bacteroidota</taxon>
        <taxon>Flavobacteriia</taxon>
        <taxon>Flavobacteriales</taxon>
        <taxon>Flavobacteriaceae</taxon>
        <taxon>Nonlabens</taxon>
    </lineage>
</organism>
<keyword evidence="7" id="KW-0805">Transcription regulation</keyword>
<dbReference type="InterPro" id="IPR036390">
    <property type="entry name" value="WH_DNA-bd_sf"/>
</dbReference>
<evidence type="ECO:0000256" key="10">
    <source>
        <dbReference type="ARBA" id="ARBA00023163"/>
    </source>
</evidence>
<proteinExistence type="inferred from homology"/>
<evidence type="ECO:0000256" key="6">
    <source>
        <dbReference type="ARBA" id="ARBA00022491"/>
    </source>
</evidence>
<evidence type="ECO:0000256" key="7">
    <source>
        <dbReference type="ARBA" id="ARBA00023015"/>
    </source>
</evidence>
<comment type="subcellular location">
    <subcellularLocation>
        <location evidence="1">Cytoplasm</location>
    </subcellularLocation>
</comment>
<dbReference type="GO" id="GO:0003677">
    <property type="term" value="F:DNA binding"/>
    <property type="evidence" value="ECO:0007669"/>
    <property type="project" value="UniProtKB-KW"/>
</dbReference>
<keyword evidence="10" id="KW-0804">Transcription</keyword>
<keyword evidence="5" id="KW-0963">Cytoplasm</keyword>
<feature type="domain" description="HTH dtxR-type" evidence="14">
    <location>
        <begin position="1"/>
        <end position="63"/>
    </location>
</feature>
<dbReference type="InterPro" id="IPR001367">
    <property type="entry name" value="Fe_dep_repressor"/>
</dbReference>
<dbReference type="InterPro" id="IPR007167">
    <property type="entry name" value="Fe-transptr_FeoA-like"/>
</dbReference>
<dbReference type="GO" id="GO:0046914">
    <property type="term" value="F:transition metal ion binding"/>
    <property type="evidence" value="ECO:0007669"/>
    <property type="project" value="InterPro"/>
</dbReference>
<keyword evidence="16" id="KW-1185">Reference proteome</keyword>
<dbReference type="Pfam" id="PF04023">
    <property type="entry name" value="FeoA"/>
    <property type="match status" value="1"/>
</dbReference>
<dbReference type="SMART" id="SM00899">
    <property type="entry name" value="FeoA"/>
    <property type="match status" value="1"/>
</dbReference>
<dbReference type="InterPro" id="IPR022687">
    <property type="entry name" value="HTH_DTXR"/>
</dbReference>
<evidence type="ECO:0000256" key="11">
    <source>
        <dbReference type="ARBA" id="ARBA00023211"/>
    </source>
</evidence>
<dbReference type="InterPro" id="IPR038157">
    <property type="entry name" value="FeoA_core_dom"/>
</dbReference>
<reference evidence="15 16" key="1">
    <citation type="submission" date="2016-11" db="EMBL/GenBank/DDBJ databases">
        <title>Trade-off between light-utilization and light-protection in marine flavobacteria.</title>
        <authorList>
            <person name="Kumagai Y."/>
        </authorList>
    </citation>
    <scope>NUCLEOTIDE SEQUENCE [LARGE SCALE GENOMIC DNA]</scope>
    <source>
        <strain evidence="15 16">JCM 17109</strain>
    </source>
</reference>
<dbReference type="PROSITE" id="PS50944">
    <property type="entry name" value="HTH_DTXR"/>
    <property type="match status" value="1"/>
</dbReference>
<dbReference type="InterPro" id="IPR022689">
    <property type="entry name" value="Iron_dep_repressor"/>
</dbReference>
<dbReference type="PANTHER" id="PTHR33238">
    <property type="entry name" value="IRON (METAL) DEPENDENT REPRESSOR, DTXR FAMILY"/>
    <property type="match status" value="1"/>
</dbReference>
<keyword evidence="6" id="KW-0678">Repressor</keyword>
<keyword evidence="11" id="KW-0464">Manganese</keyword>
<evidence type="ECO:0000256" key="4">
    <source>
        <dbReference type="ARBA" id="ARBA00022386"/>
    </source>
</evidence>
<dbReference type="SMART" id="SM00529">
    <property type="entry name" value="HTH_DTXR"/>
    <property type="match status" value="1"/>
</dbReference>
<dbReference type="EMBL" id="MQUC01000003">
    <property type="protein sequence ID" value="PRP67888.1"/>
    <property type="molecule type" value="Genomic_DNA"/>
</dbReference>
<dbReference type="Gene3D" id="1.10.60.10">
    <property type="entry name" value="Iron dependent repressor, metal binding and dimerisation domain"/>
    <property type="match status" value="1"/>
</dbReference>
<dbReference type="GO" id="GO:0003700">
    <property type="term" value="F:DNA-binding transcription factor activity"/>
    <property type="evidence" value="ECO:0007669"/>
    <property type="project" value="InterPro"/>
</dbReference>
<dbReference type="Gene3D" id="2.30.30.90">
    <property type="match status" value="1"/>
</dbReference>
<name>A0A2S9WWM8_9FLAO</name>
<dbReference type="Gene3D" id="1.10.10.10">
    <property type="entry name" value="Winged helix-like DNA-binding domain superfamily/Winged helix DNA-binding domain"/>
    <property type="match status" value="1"/>
</dbReference>
<comment type="subunit">
    <text evidence="3">Homodimer.</text>
</comment>
<accession>A0A2S9WWM8</accession>
<dbReference type="PANTHER" id="PTHR33238:SF11">
    <property type="entry name" value="TRANSCRIPTIONAL REGULATOR MNTR"/>
    <property type="match status" value="1"/>
</dbReference>
<dbReference type="Pfam" id="PF01325">
    <property type="entry name" value="Fe_dep_repress"/>
    <property type="match status" value="1"/>
</dbReference>
<comment type="function">
    <text evidence="12">In the presence of manganese, represses expression of mntH and mntS. Up-regulates expression of mntP.</text>
</comment>
<keyword evidence="8" id="KW-0238">DNA-binding</keyword>
<dbReference type="RefSeq" id="WP_105983583.1">
    <property type="nucleotide sequence ID" value="NZ_MQUC01000003.1"/>
</dbReference>
<gene>
    <name evidence="15" type="ORF">BST86_12665</name>
</gene>
<dbReference type="InterPro" id="IPR036421">
    <property type="entry name" value="Fe_dep_repressor_sf"/>
</dbReference>
<evidence type="ECO:0000256" key="9">
    <source>
        <dbReference type="ARBA" id="ARBA00023159"/>
    </source>
</evidence>
<dbReference type="SUPFAM" id="SSF47979">
    <property type="entry name" value="Iron-dependent repressor protein, dimerization domain"/>
    <property type="match status" value="1"/>
</dbReference>
<dbReference type="InterPro" id="IPR050536">
    <property type="entry name" value="DtxR_MntR_Metal-Reg"/>
</dbReference>
<evidence type="ECO:0000256" key="3">
    <source>
        <dbReference type="ARBA" id="ARBA00011738"/>
    </source>
</evidence>
<evidence type="ECO:0000256" key="8">
    <source>
        <dbReference type="ARBA" id="ARBA00023125"/>
    </source>
</evidence>
<dbReference type="Proteomes" id="UP000239532">
    <property type="component" value="Unassembled WGS sequence"/>
</dbReference>
<keyword evidence="9" id="KW-0010">Activator</keyword>
<dbReference type="SUPFAM" id="SSF46785">
    <property type="entry name" value="Winged helix' DNA-binding domain"/>
    <property type="match status" value="1"/>
</dbReference>
<evidence type="ECO:0000256" key="13">
    <source>
        <dbReference type="ARBA" id="ARBA00032593"/>
    </source>
</evidence>
<evidence type="ECO:0000256" key="12">
    <source>
        <dbReference type="ARBA" id="ARBA00025185"/>
    </source>
</evidence>
<comment type="caution">
    <text evidence="15">The sequence shown here is derived from an EMBL/GenBank/DDBJ whole genome shotgun (WGS) entry which is preliminary data.</text>
</comment>
<evidence type="ECO:0000313" key="15">
    <source>
        <dbReference type="EMBL" id="PRP67888.1"/>
    </source>
</evidence>
<dbReference type="AlphaFoldDB" id="A0A2S9WWM8"/>
<sequence>MHSVSEENYIKAINHLQQGDELVSTNEIAGQMNTKASSVTDMLKRLADKNLAEYIPYKGSRLTKLGMDHANQIVRKHRLWEVFLVQKLGFNWDEVHDVAEQLEHIQSRKLIDELDKHLGFPRKDPHGDPIPDRDGNYEEVQQVPLSKLVKGDHGVITGVVDTSRKFLKYLDKHQIELGSKVEVLEREEFDGSFLIKTDHKTLHISESIASNIYLKTT</sequence>
<evidence type="ECO:0000256" key="2">
    <source>
        <dbReference type="ARBA" id="ARBA00007871"/>
    </source>
</evidence>
<evidence type="ECO:0000256" key="5">
    <source>
        <dbReference type="ARBA" id="ARBA00022490"/>
    </source>
</evidence>
<dbReference type="GO" id="GO:0005737">
    <property type="term" value="C:cytoplasm"/>
    <property type="evidence" value="ECO:0007669"/>
    <property type="project" value="UniProtKB-SubCell"/>
</dbReference>
<evidence type="ECO:0000256" key="1">
    <source>
        <dbReference type="ARBA" id="ARBA00004496"/>
    </source>
</evidence>
<dbReference type="GO" id="GO:0046983">
    <property type="term" value="F:protein dimerization activity"/>
    <property type="evidence" value="ECO:0007669"/>
    <property type="project" value="InterPro"/>
</dbReference>
<dbReference type="Pfam" id="PF02742">
    <property type="entry name" value="Fe_dep_repr_C"/>
    <property type="match status" value="1"/>
</dbReference>
<evidence type="ECO:0000313" key="16">
    <source>
        <dbReference type="Proteomes" id="UP000239532"/>
    </source>
</evidence>
<protein>
    <recommendedName>
        <fullName evidence="4">Transcriptional regulator MntR</fullName>
    </recommendedName>
    <alternativeName>
        <fullName evidence="13">Manganese transport regulator</fullName>
    </alternativeName>
</protein>
<evidence type="ECO:0000259" key="14">
    <source>
        <dbReference type="PROSITE" id="PS50944"/>
    </source>
</evidence>
<dbReference type="OrthoDB" id="9791355at2"/>
<dbReference type="InterPro" id="IPR036388">
    <property type="entry name" value="WH-like_DNA-bd_sf"/>
</dbReference>